<dbReference type="Proteomes" id="UP000013520">
    <property type="component" value="Chromosome"/>
</dbReference>
<feature type="chain" id="PRO_5004367743" description="Copper amine oxidase family protein" evidence="1">
    <location>
        <begin position="30"/>
        <end position="546"/>
    </location>
</feature>
<keyword evidence="1" id="KW-0732">Signal</keyword>
<dbReference type="STRING" id="767817.Desgi_3148"/>
<dbReference type="EMBL" id="CP003273">
    <property type="protein sequence ID" value="AGL02505.1"/>
    <property type="molecule type" value="Genomic_DNA"/>
</dbReference>
<feature type="signal peptide" evidence="1">
    <location>
        <begin position="1"/>
        <end position="29"/>
    </location>
</feature>
<name>R4KPM3_9FIRM</name>
<accession>R4KPM3</accession>
<protein>
    <recommendedName>
        <fullName evidence="4">Copper amine oxidase family protein</fullName>
    </recommendedName>
</protein>
<dbReference type="HOGENOM" id="CLU_498504_0_0_9"/>
<dbReference type="SUPFAM" id="SSF55383">
    <property type="entry name" value="Copper amine oxidase, domain N"/>
    <property type="match status" value="1"/>
</dbReference>
<evidence type="ECO:0000256" key="1">
    <source>
        <dbReference type="SAM" id="SignalP"/>
    </source>
</evidence>
<proteinExistence type="predicted"/>
<reference evidence="2 3" key="1">
    <citation type="submission" date="2012-01" db="EMBL/GenBank/DDBJ databases">
        <title>Complete sequence of Desulfotomaculum gibsoniae DSM 7213.</title>
        <authorList>
            <consortium name="US DOE Joint Genome Institute"/>
            <person name="Lucas S."/>
            <person name="Han J."/>
            <person name="Lapidus A."/>
            <person name="Cheng J.-F."/>
            <person name="Goodwin L."/>
            <person name="Pitluck S."/>
            <person name="Peters L."/>
            <person name="Ovchinnikova G."/>
            <person name="Teshima H."/>
            <person name="Detter J.C."/>
            <person name="Han C."/>
            <person name="Tapia R."/>
            <person name="Land M."/>
            <person name="Hauser L."/>
            <person name="Kyrpides N."/>
            <person name="Ivanova N."/>
            <person name="Pagani I."/>
            <person name="Parshina S."/>
            <person name="Plugge C."/>
            <person name="Muyzer G."/>
            <person name="Kuever J."/>
            <person name="Ivanova A."/>
            <person name="Nazina T."/>
            <person name="Klenk H.-P."/>
            <person name="Brambilla E."/>
            <person name="Spring S."/>
            <person name="Stams A.F."/>
            <person name="Woyke T."/>
        </authorList>
    </citation>
    <scope>NUCLEOTIDE SEQUENCE [LARGE SCALE GENOMIC DNA]</scope>
    <source>
        <strain evidence="2 3">DSM 7213</strain>
    </source>
</reference>
<dbReference type="InterPro" id="IPR036582">
    <property type="entry name" value="Mao_N_sf"/>
</dbReference>
<dbReference type="KEGG" id="dgi:Desgi_3148"/>
<organism evidence="2 3">
    <name type="scientific">Desulfoscipio gibsoniae DSM 7213</name>
    <dbReference type="NCBI Taxonomy" id="767817"/>
    <lineage>
        <taxon>Bacteria</taxon>
        <taxon>Bacillati</taxon>
        <taxon>Bacillota</taxon>
        <taxon>Clostridia</taxon>
        <taxon>Eubacteriales</taxon>
        <taxon>Desulfallaceae</taxon>
        <taxon>Desulfoscipio</taxon>
    </lineage>
</organism>
<evidence type="ECO:0000313" key="3">
    <source>
        <dbReference type="Proteomes" id="UP000013520"/>
    </source>
</evidence>
<keyword evidence="3" id="KW-1185">Reference proteome</keyword>
<dbReference type="OrthoDB" id="2110327at2"/>
<dbReference type="RefSeq" id="WP_006520620.1">
    <property type="nucleotide sequence ID" value="NC_021184.1"/>
</dbReference>
<evidence type="ECO:0008006" key="4">
    <source>
        <dbReference type="Google" id="ProtNLM"/>
    </source>
</evidence>
<evidence type="ECO:0000313" key="2">
    <source>
        <dbReference type="EMBL" id="AGL02505.1"/>
    </source>
</evidence>
<dbReference type="AlphaFoldDB" id="R4KPM3"/>
<gene>
    <name evidence="2" type="ORF">Desgi_3148</name>
</gene>
<sequence length="546" mass="60763">MLRKSLHKIKKMFFVVMVLLLIGLSAASAAESLPNQLSLEQVERVDFSRADTAYLSFPDVENDREKILSLLNMYNQAFKTIGPEGPVDFGADIPFFMNEVSICLKDGQSFSIYLYDQGIYYITGYQEDGLHGFQVTNQALGKKFYDLAMSLFVPAREVTLDCREFKLGDQVTVSSDHARGEALIFLMPTYSPCTIPSAPDPYPIPEAILLDRVPVEHDCFSHTFTLKEEMGKKMDGSPGQIRPGEWQLVVSSGGGSTFLPVFILPPEIPTPRAVAYDGGRVLVWQEGKIQFNAQIHPNDQPLLINNSKFNSSPITYISLSFLGQYLGVPVENAGGKFILGGPELGLTVEPDRKYARMNGTMPYLSGIMGKNGGVWRLPWEELARFFSYQVKWLGPEKVVFLRNQKSIPDEMLSELNKPQFNSDIVQGVKISLAGENTIYSSGKPYFDRSAGKVMVPLRDTIAALGGKLVWYPIDYDNNDPLHSRRLGAGVISYMEVTLGNHVWGLYQGTEKNGSTTMVQLRQLALALGYQLTWDSQNMQANLVAGK</sequence>